<dbReference type="PANTHER" id="PTHR30472:SF25">
    <property type="entry name" value="ABC TRANSPORTER PERMEASE PROTEIN MJ0876-RELATED"/>
    <property type="match status" value="1"/>
</dbReference>
<evidence type="ECO:0000256" key="1">
    <source>
        <dbReference type="ARBA" id="ARBA00004651"/>
    </source>
</evidence>
<feature type="transmembrane region" description="Helical" evidence="8">
    <location>
        <begin position="280"/>
        <end position="301"/>
    </location>
</feature>
<dbReference type="SUPFAM" id="SSF81345">
    <property type="entry name" value="ABC transporter involved in vitamin B12 uptake, BtuC"/>
    <property type="match status" value="1"/>
</dbReference>
<dbReference type="GO" id="GO:0022857">
    <property type="term" value="F:transmembrane transporter activity"/>
    <property type="evidence" value="ECO:0007669"/>
    <property type="project" value="InterPro"/>
</dbReference>
<evidence type="ECO:0000256" key="4">
    <source>
        <dbReference type="ARBA" id="ARBA00022475"/>
    </source>
</evidence>
<keyword evidence="7 8" id="KW-0472">Membrane</keyword>
<proteinExistence type="inferred from homology"/>
<dbReference type="GO" id="GO:0005886">
    <property type="term" value="C:plasma membrane"/>
    <property type="evidence" value="ECO:0007669"/>
    <property type="project" value="UniProtKB-SubCell"/>
</dbReference>
<evidence type="ECO:0000256" key="6">
    <source>
        <dbReference type="ARBA" id="ARBA00022989"/>
    </source>
</evidence>
<keyword evidence="6 8" id="KW-1133">Transmembrane helix</keyword>
<dbReference type="Proteomes" id="UP000268192">
    <property type="component" value="Chromosome"/>
</dbReference>
<dbReference type="KEGG" id="abaw:D5400_20025"/>
<evidence type="ECO:0000256" key="7">
    <source>
        <dbReference type="ARBA" id="ARBA00023136"/>
    </source>
</evidence>
<dbReference type="RefSeq" id="WP_126012021.1">
    <property type="nucleotide sequence ID" value="NZ_CP032509.1"/>
</dbReference>
<keyword evidence="5 8" id="KW-0812">Transmembrane</keyword>
<evidence type="ECO:0000256" key="3">
    <source>
        <dbReference type="ARBA" id="ARBA00022448"/>
    </source>
</evidence>
<feature type="transmembrane region" description="Helical" evidence="8">
    <location>
        <begin position="194"/>
        <end position="215"/>
    </location>
</feature>
<dbReference type="AlphaFoldDB" id="A0A3S9B8Z9"/>
<dbReference type="EMBL" id="CP032509">
    <property type="protein sequence ID" value="AZN73271.1"/>
    <property type="molecule type" value="Genomic_DNA"/>
</dbReference>
<evidence type="ECO:0000313" key="9">
    <source>
        <dbReference type="EMBL" id="AZN73271.1"/>
    </source>
</evidence>
<dbReference type="InterPro" id="IPR037294">
    <property type="entry name" value="ABC_BtuC-like"/>
</dbReference>
<keyword evidence="10" id="KW-1185">Reference proteome</keyword>
<dbReference type="FunFam" id="1.10.3470.10:FF:000001">
    <property type="entry name" value="Vitamin B12 ABC transporter permease BtuC"/>
    <property type="match status" value="1"/>
</dbReference>
<dbReference type="Gene3D" id="1.10.3470.10">
    <property type="entry name" value="ABC transporter involved in vitamin B12 uptake, BtuC"/>
    <property type="match status" value="1"/>
</dbReference>
<protein>
    <submittedName>
        <fullName evidence="9">Iron ABC transporter permease</fullName>
    </submittedName>
</protein>
<dbReference type="PANTHER" id="PTHR30472">
    <property type="entry name" value="FERRIC ENTEROBACTIN TRANSPORT SYSTEM PERMEASE PROTEIN"/>
    <property type="match status" value="1"/>
</dbReference>
<dbReference type="Pfam" id="PF01032">
    <property type="entry name" value="FecCD"/>
    <property type="match status" value="1"/>
</dbReference>
<feature type="transmembrane region" description="Helical" evidence="8">
    <location>
        <begin position="62"/>
        <end position="79"/>
    </location>
</feature>
<gene>
    <name evidence="9" type="ORF">D5400_20025</name>
</gene>
<feature type="transmembrane region" description="Helical" evidence="8">
    <location>
        <begin position="144"/>
        <end position="166"/>
    </location>
</feature>
<keyword evidence="4" id="KW-1003">Cell membrane</keyword>
<dbReference type="CDD" id="cd06550">
    <property type="entry name" value="TM_ABC_iron-siderophores_like"/>
    <property type="match status" value="1"/>
</dbReference>
<keyword evidence="3" id="KW-0813">Transport</keyword>
<accession>A0A3S9B8Z9</accession>
<evidence type="ECO:0000256" key="8">
    <source>
        <dbReference type="SAM" id="Phobius"/>
    </source>
</evidence>
<organism evidence="9 10">
    <name type="scientific">Georhizobium profundi</name>
    <dbReference type="NCBI Taxonomy" id="2341112"/>
    <lineage>
        <taxon>Bacteria</taxon>
        <taxon>Pseudomonadati</taxon>
        <taxon>Pseudomonadota</taxon>
        <taxon>Alphaproteobacteria</taxon>
        <taxon>Hyphomicrobiales</taxon>
        <taxon>Rhizobiaceae</taxon>
        <taxon>Georhizobium</taxon>
    </lineage>
</organism>
<evidence type="ECO:0000256" key="5">
    <source>
        <dbReference type="ARBA" id="ARBA00022692"/>
    </source>
</evidence>
<dbReference type="OrthoDB" id="9811975at2"/>
<feature type="transmembrane region" description="Helical" evidence="8">
    <location>
        <begin position="235"/>
        <end position="268"/>
    </location>
</feature>
<reference evidence="9 10" key="1">
    <citation type="submission" date="2018-09" db="EMBL/GenBank/DDBJ databases">
        <title>Marinorhizobium profundi gen. nov., sp. nov., isolated from a deep-sea sediment sample from the New Britain Trench and proposal of Marinorhizobiaceae fam. nov. in the order Rhizobiales of the class Alphaproteobacteria.</title>
        <authorList>
            <person name="Cao J."/>
        </authorList>
    </citation>
    <scope>NUCLEOTIDE SEQUENCE [LARGE SCALE GENOMIC DNA]</scope>
    <source>
        <strain evidence="9 10">WS11</strain>
    </source>
</reference>
<feature type="transmembrane region" description="Helical" evidence="8">
    <location>
        <begin position="117"/>
        <end position="137"/>
    </location>
</feature>
<comment type="subcellular location">
    <subcellularLocation>
        <location evidence="1">Cell membrane</location>
        <topology evidence="1">Multi-pass membrane protein</topology>
    </subcellularLocation>
</comment>
<feature type="transmembrane region" description="Helical" evidence="8">
    <location>
        <begin position="91"/>
        <end position="111"/>
    </location>
</feature>
<evidence type="ECO:0000313" key="10">
    <source>
        <dbReference type="Proteomes" id="UP000268192"/>
    </source>
</evidence>
<dbReference type="InterPro" id="IPR000522">
    <property type="entry name" value="ABC_transptr_permease_BtuC"/>
</dbReference>
<feature type="transmembrane region" description="Helical" evidence="8">
    <location>
        <begin position="307"/>
        <end position="326"/>
    </location>
</feature>
<sequence length="333" mass="33742">MTRPAGTKALLGGLSVLVLMLFFLSLLTGPADISPVDSLRVLVSPDDSALTLVMWEIRLPRALLGLMIGASLGLSGAVLQGYLRNPLAEPGLLGVSASASLGAVVAIHSGLAAAFALALPLMALVGALACVVALHLLAGRMGSALTVILAGVALSSLAGAMTSLVLNLSSNPFAALEIVFWMLGSLADRSMVHVYLAAPFMLAGWALLAGLGRMLDTLTLGPDTAASMGTSMRRVGLLATFGTALSVGAATAVAGAIGFVGLIVPHLLRPLVGSQPSRLLPASALGGACLLLAADVAVRLIAPERDLKLGVLTAAIGAPFFLWLVIKHRRSAA</sequence>
<comment type="similarity">
    <text evidence="2">Belongs to the binding-protein-dependent transport system permease family. FecCD subfamily.</text>
</comment>
<name>A0A3S9B8Z9_9HYPH</name>
<evidence type="ECO:0000256" key="2">
    <source>
        <dbReference type="ARBA" id="ARBA00007935"/>
    </source>
</evidence>